<gene>
    <name evidence="1" type="ORF">J3U87_15960</name>
</gene>
<dbReference type="Pfam" id="PF10127">
    <property type="entry name" value="RlaP"/>
    <property type="match status" value="1"/>
</dbReference>
<dbReference type="PANTHER" id="PTHR34817:SF1">
    <property type="entry name" value="NUCLEOTIDYLTRANSFERASE"/>
    <property type="match status" value="1"/>
</dbReference>
<evidence type="ECO:0000313" key="2">
    <source>
        <dbReference type="Proteomes" id="UP000663929"/>
    </source>
</evidence>
<dbReference type="InterPro" id="IPR018775">
    <property type="entry name" value="RlaP"/>
</dbReference>
<proteinExistence type="predicted"/>
<dbReference type="KEGG" id="scor:J3U87_15960"/>
<dbReference type="Proteomes" id="UP000663929">
    <property type="component" value="Chromosome"/>
</dbReference>
<dbReference type="RefSeq" id="WP_237384044.1">
    <property type="nucleotide sequence ID" value="NZ_CP071793.1"/>
</dbReference>
<dbReference type="AlphaFoldDB" id="A0A8A4TXX8"/>
<name>A0A8A4TXX8_SULCO</name>
<keyword evidence="2" id="KW-1185">Reference proteome</keyword>
<accession>A0A8A4TXX8</accession>
<protein>
    <submittedName>
        <fullName evidence="1">Nucleotidyltransferase domain-containing protein</fullName>
    </submittedName>
</protein>
<reference evidence="1" key="1">
    <citation type="submission" date="2021-03" db="EMBL/GenBank/DDBJ databases">
        <title>Acanthopleuribacteraceae sp. M133.</title>
        <authorList>
            <person name="Wang G."/>
        </authorList>
    </citation>
    <scope>NUCLEOTIDE SEQUENCE</scope>
    <source>
        <strain evidence="1">M133</strain>
    </source>
</reference>
<sequence>MDPRLDEALKQEPFPFLFVTISGAHLYGFPSPDSDYDLRGAHLLPTEEVLGLFTAKETLNAIHEREGLEIDLVTHDARKFFTMMLGRNGYVMEQLYSPLILRTSEGHERLKEIGKQCLTRHHARHYLGFSKNQWQMFEREHPKRLKPLLYVFRVLLTGIHLMRTGEIEANLIHLNEQFKIDFLPDLIAQKCETDEQVELQDSEITLYADAYAHYTNMLESAYEESDLPEMPRGKKGLNELLIELRLAS</sequence>
<organism evidence="1 2">
    <name type="scientific">Sulfidibacter corallicola</name>
    <dbReference type="NCBI Taxonomy" id="2818388"/>
    <lineage>
        <taxon>Bacteria</taxon>
        <taxon>Pseudomonadati</taxon>
        <taxon>Acidobacteriota</taxon>
        <taxon>Holophagae</taxon>
        <taxon>Acanthopleuribacterales</taxon>
        <taxon>Acanthopleuribacteraceae</taxon>
        <taxon>Sulfidibacter</taxon>
    </lineage>
</organism>
<dbReference type="PANTHER" id="PTHR34817">
    <property type="entry name" value="NUCLEOTIDYLTRANSFERASE"/>
    <property type="match status" value="1"/>
</dbReference>
<evidence type="ECO:0000313" key="1">
    <source>
        <dbReference type="EMBL" id="QTD53944.1"/>
    </source>
</evidence>
<dbReference type="EMBL" id="CP071793">
    <property type="protein sequence ID" value="QTD53944.1"/>
    <property type="molecule type" value="Genomic_DNA"/>
</dbReference>